<feature type="transmembrane region" description="Helical" evidence="2">
    <location>
        <begin position="581"/>
        <end position="605"/>
    </location>
</feature>
<feature type="compositionally biased region" description="Gly residues" evidence="1">
    <location>
        <begin position="660"/>
        <end position="670"/>
    </location>
</feature>
<proteinExistence type="predicted"/>
<name>A0A512ISF3_9HYPH</name>
<feature type="region of interest" description="Disordered" evidence="1">
    <location>
        <begin position="156"/>
        <end position="196"/>
    </location>
</feature>
<feature type="region of interest" description="Disordered" evidence="1">
    <location>
        <begin position="648"/>
        <end position="673"/>
    </location>
</feature>
<keyword evidence="2" id="KW-0812">Transmembrane</keyword>
<accession>A0A512ISF3</accession>
<dbReference type="EMBL" id="BJZT01000032">
    <property type="protein sequence ID" value="GEP00634.1"/>
    <property type="molecule type" value="Genomic_DNA"/>
</dbReference>
<keyword evidence="2" id="KW-0472">Membrane</keyword>
<reference evidence="3 4" key="1">
    <citation type="submission" date="2019-07" db="EMBL/GenBank/DDBJ databases">
        <title>Whole genome shotgun sequence of Methylobacterium haplocladii NBRC 107714.</title>
        <authorList>
            <person name="Hosoyama A."/>
            <person name="Uohara A."/>
            <person name="Ohji S."/>
            <person name="Ichikawa N."/>
        </authorList>
    </citation>
    <scope>NUCLEOTIDE SEQUENCE [LARGE SCALE GENOMIC DNA]</scope>
    <source>
        <strain evidence="3 4">NBRC 107714</strain>
    </source>
</reference>
<protein>
    <submittedName>
        <fullName evidence="3">Uncharacterized protein</fullName>
    </submittedName>
</protein>
<keyword evidence="4" id="KW-1185">Reference proteome</keyword>
<organism evidence="3 4">
    <name type="scientific">Methylobacterium haplocladii</name>
    <dbReference type="NCBI Taxonomy" id="1176176"/>
    <lineage>
        <taxon>Bacteria</taxon>
        <taxon>Pseudomonadati</taxon>
        <taxon>Pseudomonadota</taxon>
        <taxon>Alphaproteobacteria</taxon>
        <taxon>Hyphomicrobiales</taxon>
        <taxon>Methylobacteriaceae</taxon>
        <taxon>Methylobacterium</taxon>
    </lineage>
</organism>
<evidence type="ECO:0000313" key="4">
    <source>
        <dbReference type="Proteomes" id="UP000321258"/>
    </source>
</evidence>
<gene>
    <name evidence="3" type="ORF">MHA02_30210</name>
</gene>
<sequence>MSDVYRIQTSMTLAGNLVPEMTRLLKTLSDVDSKTKSVEKSFGRWVSPLNRAASAAGQLNRELSKSSSAGQKIEREVARISRAMSGLKGGNGLDREMQRWASAIGKPIAEMRVMRRETQGVASAARGVTQSISGWTSRINSAAGAMRRLQSAASNVNLPTPVRGGGGAGGAGTGAGRATRGRGHGRRSHGTHGLVGHEGSALASVIGVSGGVHTLSEVIETGVDMRHIELGMRQTGASPAQIDHAKELSYKGSQQFPNLSPVEIFEHINDLRGILGDIDKAIHEAPELLPEFSALKAKAGNHGAKNAVNEIYTAVKSAETANEITSEGVKKHANSLMRLAFWYGDKLNPSNYFTAQKNGGQMLNLTSDHFRYGAFAALSQEIGQRAGTQFATFAAKGVGGLRMLGSGLTEAYKYNLLQEPTVTWNKKHTLVQPGAQFSDVGLDGKTYDRAKDPDLWLYNNVIPKLKAGGVNTDDKTDLLRTLGKIFTDKNAYGFLFELAQQKSKIEKDFAGYDKTSGDTTAYRRDDPYAALQGTKSQGGAVATALSEPAIPNLVDNLNRLNAALGGVANTLEKHPVAAETAMGATAAVVGGAAAAGIAALAIAAVGTLSLPALAVGAGAAVTIAAVTLPWDKIAGEPARKLADTLSEQRRKSTTPFEFGGPDGFMTGGGENPRRHIGTEGLGLSTENIEAAKQRLASTAAGAVSTLNEAASGAQKAGQAAQGAGGPLNALAGWIGGVAAAARAAIGSASAKPAGGADLGSGASGGGGGGGATPGKSSSLIYKGRSAPIQVASSVHLDGRTVGRSVTHHQVAEANTRNGTGSFDDSTLKTPVGYGGRVLA</sequence>
<dbReference type="AlphaFoldDB" id="A0A512ISF3"/>
<evidence type="ECO:0000256" key="1">
    <source>
        <dbReference type="SAM" id="MobiDB-lite"/>
    </source>
</evidence>
<dbReference type="Proteomes" id="UP000321258">
    <property type="component" value="Unassembled WGS sequence"/>
</dbReference>
<feature type="compositionally biased region" description="Gly residues" evidence="1">
    <location>
        <begin position="163"/>
        <end position="175"/>
    </location>
</feature>
<evidence type="ECO:0000256" key="2">
    <source>
        <dbReference type="SAM" id="Phobius"/>
    </source>
</evidence>
<dbReference type="RefSeq" id="WP_147080082.1">
    <property type="nucleotide sequence ID" value="NZ_BJZT01000032.1"/>
</dbReference>
<comment type="caution">
    <text evidence="3">The sequence shown here is derived from an EMBL/GenBank/DDBJ whole genome shotgun (WGS) entry which is preliminary data.</text>
</comment>
<feature type="compositionally biased region" description="Basic residues" evidence="1">
    <location>
        <begin position="179"/>
        <end position="190"/>
    </location>
</feature>
<keyword evidence="2" id="KW-1133">Transmembrane helix</keyword>
<dbReference type="OrthoDB" id="8196417at2"/>
<feature type="transmembrane region" description="Helical" evidence="2">
    <location>
        <begin position="612"/>
        <end position="630"/>
    </location>
</feature>
<evidence type="ECO:0000313" key="3">
    <source>
        <dbReference type="EMBL" id="GEP00634.1"/>
    </source>
</evidence>